<dbReference type="GeneID" id="19485369"/>
<keyword evidence="2" id="KW-1185">Reference proteome</keyword>
<dbReference type="KEGG" id="vg:19485369"/>
<dbReference type="Proteomes" id="UP000024439">
    <property type="component" value="Segment"/>
</dbReference>
<evidence type="ECO:0000313" key="1">
    <source>
        <dbReference type="EMBL" id="AHY83418.1"/>
    </source>
</evidence>
<proteinExistence type="predicted"/>
<dbReference type="RefSeq" id="YP_009030825.1">
    <property type="nucleotide sequence ID" value="NC_024125.2"/>
</dbReference>
<name>A0A023ZVL8_9CAUD</name>
<protein>
    <submittedName>
        <fullName evidence="1">Uncharacterized protein</fullName>
    </submittedName>
</protein>
<gene>
    <name evidence="1" type="ORF">e112_230</name>
</gene>
<accession>A0A023ZVL8</accession>
<organism evidence="1 2">
    <name type="scientific">Escherichia phage vB_EcoM_112</name>
    <dbReference type="NCBI Taxonomy" id="1495285"/>
    <lineage>
        <taxon>Viruses</taxon>
        <taxon>Duplodnaviria</taxon>
        <taxon>Heunggongvirae</taxon>
        <taxon>Uroviricota</taxon>
        <taxon>Caudoviricetes</taxon>
        <taxon>Pantevenvirales</taxon>
        <taxon>Straboviridae</taxon>
        <taxon>Tevenvirinae</taxon>
        <taxon>Tequatrovirus</taxon>
        <taxon>Tequatrovirus e112</taxon>
    </lineage>
</organism>
<dbReference type="EMBL" id="KJ668714">
    <property type="protein sequence ID" value="AHY83418.1"/>
    <property type="molecule type" value="Genomic_DNA"/>
</dbReference>
<evidence type="ECO:0000313" key="2">
    <source>
        <dbReference type="Proteomes" id="UP000024439"/>
    </source>
</evidence>
<sequence>MNNIEKIYRLCDKIEKEKKYLFCLWPIVDGRVGLDVLDYETEDKVDGSTFDNALDVIDWLEENYVR</sequence>
<reference evidence="1 2" key="1">
    <citation type="submission" date="2014-10" db="EMBL/GenBank/DDBJ databases">
        <title>Complete genome sequence of e11/2, a T-even type bacteriophage specific for E. coli O157:H7.</title>
        <authorList>
            <person name="Coffey B."/>
            <person name="Ross P."/>
            <person name="O'Flynn G."/>
            <person name="O'Sullivan O."/>
            <person name="Casey A."/>
            <person name="Callanan M."/>
            <person name="Coffey A."/>
            <person name="McAuliffe O."/>
        </authorList>
    </citation>
    <scope>NUCLEOTIDE SEQUENCE [LARGE SCALE GENOMIC DNA]</scope>
</reference>